<dbReference type="Gene3D" id="1.10.238.10">
    <property type="entry name" value="EF-hand"/>
    <property type="match status" value="1"/>
</dbReference>
<dbReference type="CDD" id="cd00051">
    <property type="entry name" value="EFh"/>
    <property type="match status" value="1"/>
</dbReference>
<evidence type="ECO:0000256" key="3">
    <source>
        <dbReference type="ARBA" id="ARBA00022837"/>
    </source>
</evidence>
<organism evidence="5 6">
    <name type="scientific">Tribonema minus</name>
    <dbReference type="NCBI Taxonomy" id="303371"/>
    <lineage>
        <taxon>Eukaryota</taxon>
        <taxon>Sar</taxon>
        <taxon>Stramenopiles</taxon>
        <taxon>Ochrophyta</taxon>
        <taxon>PX clade</taxon>
        <taxon>Xanthophyceae</taxon>
        <taxon>Tribonematales</taxon>
        <taxon>Tribonemataceae</taxon>
        <taxon>Tribonema</taxon>
    </lineage>
</organism>
<protein>
    <submittedName>
        <fullName evidence="5">EF-hand domain family</fullName>
    </submittedName>
</protein>
<keyword evidence="1" id="KW-0479">Metal-binding</keyword>
<keyword evidence="6" id="KW-1185">Reference proteome</keyword>
<feature type="domain" description="EF-hand" evidence="4">
    <location>
        <begin position="24"/>
        <end position="59"/>
    </location>
</feature>
<dbReference type="EMBL" id="JAFCMP010000518">
    <property type="protein sequence ID" value="KAG5178068.1"/>
    <property type="molecule type" value="Genomic_DNA"/>
</dbReference>
<accession>A0A835YWT5</accession>
<dbReference type="Proteomes" id="UP000664859">
    <property type="component" value="Unassembled WGS sequence"/>
</dbReference>
<dbReference type="Pfam" id="PF13499">
    <property type="entry name" value="EF-hand_7"/>
    <property type="match status" value="1"/>
</dbReference>
<keyword evidence="3" id="KW-0106">Calcium</keyword>
<evidence type="ECO:0000256" key="2">
    <source>
        <dbReference type="ARBA" id="ARBA00022737"/>
    </source>
</evidence>
<sequence length="177" mass="19974">MANLDRASGRAFNPATEFSEFSRKEITEYTAAFRTYDVDKSGTLNIEELKRMMEKLGHPQTHTALCAMMREVDQDHDGEISQREFFSIFRRARDGSLQNCQGLQEMATSLSCIDVSEVGVGGAKSFFEAKANELKRSKEAEDEVKAEQAARKESMLAEVQRKTDFKDRLNKFNKGGA</sequence>
<comment type="caution">
    <text evidence="5">The sequence shown here is derived from an EMBL/GenBank/DDBJ whole genome shotgun (WGS) entry which is preliminary data.</text>
</comment>
<dbReference type="SUPFAM" id="SSF47473">
    <property type="entry name" value="EF-hand"/>
    <property type="match status" value="1"/>
</dbReference>
<dbReference type="SMART" id="SM00054">
    <property type="entry name" value="EFh"/>
    <property type="match status" value="2"/>
</dbReference>
<gene>
    <name evidence="5" type="ORF">JKP88DRAFT_258612</name>
</gene>
<dbReference type="GO" id="GO:0005509">
    <property type="term" value="F:calcium ion binding"/>
    <property type="evidence" value="ECO:0007669"/>
    <property type="project" value="InterPro"/>
</dbReference>
<evidence type="ECO:0000259" key="4">
    <source>
        <dbReference type="PROSITE" id="PS50222"/>
    </source>
</evidence>
<evidence type="ECO:0000313" key="5">
    <source>
        <dbReference type="EMBL" id="KAG5178068.1"/>
    </source>
</evidence>
<reference evidence="5" key="1">
    <citation type="submission" date="2021-02" db="EMBL/GenBank/DDBJ databases">
        <title>First Annotated Genome of the Yellow-green Alga Tribonema minus.</title>
        <authorList>
            <person name="Mahan K.M."/>
        </authorList>
    </citation>
    <scope>NUCLEOTIDE SEQUENCE</scope>
    <source>
        <strain evidence="5">UTEX B ZZ1240</strain>
    </source>
</reference>
<feature type="domain" description="EF-hand" evidence="4">
    <location>
        <begin position="60"/>
        <end position="95"/>
    </location>
</feature>
<name>A0A835YWT5_9STRA</name>
<dbReference type="PANTHER" id="PTHR13025:SF6">
    <property type="entry name" value="EF-HAND DOMAIN-CONTAINING PROTEIN-RELATED"/>
    <property type="match status" value="1"/>
</dbReference>
<dbReference type="PANTHER" id="PTHR13025">
    <property type="entry name" value="EF-HAND DOMAIN-CONTAINING PROTEIN D"/>
    <property type="match status" value="1"/>
</dbReference>
<keyword evidence="2" id="KW-0677">Repeat</keyword>
<evidence type="ECO:0000256" key="1">
    <source>
        <dbReference type="ARBA" id="ARBA00022723"/>
    </source>
</evidence>
<dbReference type="AlphaFoldDB" id="A0A835YWT5"/>
<dbReference type="FunFam" id="1.10.238.10:FF:000112">
    <property type="entry name" value="EF-hand domain family, member D2"/>
    <property type="match status" value="1"/>
</dbReference>
<proteinExistence type="predicted"/>
<dbReference type="InterPro" id="IPR002048">
    <property type="entry name" value="EF_hand_dom"/>
</dbReference>
<evidence type="ECO:0000313" key="6">
    <source>
        <dbReference type="Proteomes" id="UP000664859"/>
    </source>
</evidence>
<dbReference type="OrthoDB" id="37100at2759"/>
<dbReference type="PROSITE" id="PS00018">
    <property type="entry name" value="EF_HAND_1"/>
    <property type="match status" value="2"/>
</dbReference>
<dbReference type="InterPro" id="IPR018247">
    <property type="entry name" value="EF_Hand_1_Ca_BS"/>
</dbReference>
<dbReference type="PROSITE" id="PS50222">
    <property type="entry name" value="EF_HAND_2"/>
    <property type="match status" value="2"/>
</dbReference>
<dbReference type="InterPro" id="IPR011992">
    <property type="entry name" value="EF-hand-dom_pair"/>
</dbReference>
<dbReference type="InterPro" id="IPR040365">
    <property type="entry name" value="EFHD1/2"/>
</dbReference>